<dbReference type="EMBL" id="UINC01050010">
    <property type="protein sequence ID" value="SVB62469.1"/>
    <property type="molecule type" value="Genomic_DNA"/>
</dbReference>
<proteinExistence type="predicted"/>
<reference evidence="1" key="1">
    <citation type="submission" date="2018-05" db="EMBL/GenBank/DDBJ databases">
        <authorList>
            <person name="Lanie J.A."/>
            <person name="Ng W.-L."/>
            <person name="Kazmierczak K.M."/>
            <person name="Andrzejewski T.M."/>
            <person name="Davidsen T.M."/>
            <person name="Wayne K.J."/>
            <person name="Tettelin H."/>
            <person name="Glass J.I."/>
            <person name="Rusch D."/>
            <person name="Podicherti R."/>
            <person name="Tsui H.-C.T."/>
            <person name="Winkler M.E."/>
        </authorList>
    </citation>
    <scope>NUCLEOTIDE SEQUENCE</scope>
</reference>
<dbReference type="InterPro" id="IPR036116">
    <property type="entry name" value="FN3_sf"/>
</dbReference>
<feature type="non-terminal residue" evidence="1">
    <location>
        <position position="524"/>
    </location>
</feature>
<dbReference type="InterPro" id="IPR013783">
    <property type="entry name" value="Ig-like_fold"/>
</dbReference>
<feature type="non-terminal residue" evidence="1">
    <location>
        <position position="1"/>
    </location>
</feature>
<gene>
    <name evidence="1" type="ORF">METZ01_LOCUS215323</name>
</gene>
<evidence type="ECO:0000313" key="1">
    <source>
        <dbReference type="EMBL" id="SVB62469.1"/>
    </source>
</evidence>
<evidence type="ECO:0008006" key="2">
    <source>
        <dbReference type="Google" id="ProtNLM"/>
    </source>
</evidence>
<dbReference type="AlphaFoldDB" id="A0A382FIH8"/>
<protein>
    <recommendedName>
        <fullName evidence="2">Fibronectin type-III domain-containing protein</fullName>
    </recommendedName>
</protein>
<name>A0A382FIH8_9ZZZZ</name>
<accession>A0A382FIH8</accession>
<dbReference type="SUPFAM" id="SSF49265">
    <property type="entry name" value="Fibronectin type III"/>
    <property type="match status" value="1"/>
</dbReference>
<organism evidence="1">
    <name type="scientific">marine metagenome</name>
    <dbReference type="NCBI Taxonomy" id="408172"/>
    <lineage>
        <taxon>unclassified sequences</taxon>
        <taxon>metagenomes</taxon>
        <taxon>ecological metagenomes</taxon>
    </lineage>
</organism>
<dbReference type="Gene3D" id="2.60.40.10">
    <property type="entry name" value="Immunoglobulins"/>
    <property type="match status" value="3"/>
</dbReference>
<sequence length="524" mass="59084">EEFIVARNGKFRFEKEIIVDHYTIMAYGNGSGNGGDRVQITNRDITDLRINLSTEGLRPKVWVERGVEQLTVHWSDIPQAKSYNIYKNDRLIQNVVGDTLLVDVVAPGVPTTYMVRSIDLYDLEGPESNSVTEKASFKPPDLTIAVIAGGYAVEGSGRLVNLSWQPIPGVGKYALYRDDELLAKQSEPLYEEKDLEWNTTYVYKINSIDSDDLEGVNYIDSITTHPEVTAPVFKLKGEVNSVNLSWEPISGMAGKYKIFRNGGNIADLDVLEFIDPVTPGIEYCYTIAAEDTHKTVGPDAEVQCGKGYFAPPGNFTGRVLRNYTAFNWEPVLAASGYRLYRDNELIFDTPDITEYVDQNLEFDTYYTYEICSYDQDADEGPRITYPITTHEEVLATSMSAEADLEKITLNWEKSNLRVDHTYRIYRDDELLTAVTDTTYKDIVPPGQFFCYKITVVDKYDTESLPSNSECKKVLVNYPSKLTVTGDVRRVLFSYKYMIGAVGYNIYIAEKGTDSLSLLTKTKGK</sequence>